<gene>
    <name evidence="1" type="ORF">AAFC00_001573</name>
</gene>
<keyword evidence="2" id="KW-1185">Reference proteome</keyword>
<dbReference type="EMBL" id="JBFMKM010000003">
    <property type="protein sequence ID" value="KAL1311410.1"/>
    <property type="molecule type" value="Genomic_DNA"/>
</dbReference>
<evidence type="ECO:0000313" key="2">
    <source>
        <dbReference type="Proteomes" id="UP001562354"/>
    </source>
</evidence>
<dbReference type="GeneID" id="95975276"/>
<accession>A0ABR3PPI8</accession>
<dbReference type="RefSeq" id="XP_069204259.1">
    <property type="nucleotide sequence ID" value="XM_069340785.1"/>
</dbReference>
<organism evidence="1 2">
    <name type="scientific">Neodothiora populina</name>
    <dbReference type="NCBI Taxonomy" id="2781224"/>
    <lineage>
        <taxon>Eukaryota</taxon>
        <taxon>Fungi</taxon>
        <taxon>Dikarya</taxon>
        <taxon>Ascomycota</taxon>
        <taxon>Pezizomycotina</taxon>
        <taxon>Dothideomycetes</taxon>
        <taxon>Dothideomycetidae</taxon>
        <taxon>Dothideales</taxon>
        <taxon>Dothioraceae</taxon>
        <taxon>Neodothiora</taxon>
    </lineage>
</organism>
<reference evidence="1 2" key="1">
    <citation type="submission" date="2024-07" db="EMBL/GenBank/DDBJ databases">
        <title>Draft sequence of the Neodothiora populina.</title>
        <authorList>
            <person name="Drown D.D."/>
            <person name="Schuette U.S."/>
            <person name="Buechlein A.B."/>
            <person name="Rusch D.R."/>
            <person name="Winton L.W."/>
            <person name="Adams G.A."/>
        </authorList>
    </citation>
    <scope>NUCLEOTIDE SEQUENCE [LARGE SCALE GENOMIC DNA]</scope>
    <source>
        <strain evidence="1 2">CPC 39397</strain>
    </source>
</reference>
<comment type="caution">
    <text evidence="1">The sequence shown here is derived from an EMBL/GenBank/DDBJ whole genome shotgun (WGS) entry which is preliminary data.</text>
</comment>
<proteinExistence type="predicted"/>
<name>A0ABR3PPI8_9PEZI</name>
<dbReference type="Proteomes" id="UP001562354">
    <property type="component" value="Unassembled WGS sequence"/>
</dbReference>
<sequence length="273" mass="31073">MAKVWNALVQNNDPHFKNLYLKQMVPKEVSTFWSPDFAQLLSSMKQFSLAAHGNVTNERDTILEGVGRFYERLNGMMFKHLTNVSRLTLTASERGTLGLTKDAGSDCIPLPLTTQDMPRLESIHLEGVWICPDLRDIIISRVDTLRSITLRNCMGHAPDEEYLPESRWAYLFQGLAESSPTKLKQFVIESQTKTTTAGKKESVVESVEEAEKMKAIAHIVATQPGRKVFPYRYCDELSGNLWDDKQVSRNAFLRGDDQKQYDRIMEIVAINSR</sequence>
<evidence type="ECO:0000313" key="1">
    <source>
        <dbReference type="EMBL" id="KAL1311410.1"/>
    </source>
</evidence>
<protein>
    <submittedName>
        <fullName evidence="1">Uncharacterized protein</fullName>
    </submittedName>
</protein>